<dbReference type="InterPro" id="IPR050416">
    <property type="entry name" value="FAD-linked_Oxidoreductase"/>
</dbReference>
<evidence type="ECO:0000313" key="7">
    <source>
        <dbReference type="Proteomes" id="UP000034680"/>
    </source>
</evidence>
<comment type="caution">
    <text evidence="6">The sequence shown here is derived from an EMBL/GenBank/DDBJ whole genome shotgun (WGS) entry which is preliminary data.</text>
</comment>
<reference evidence="6 7" key="1">
    <citation type="submission" date="2015-05" db="EMBL/GenBank/DDBJ databases">
        <title>Distinctive expansion of gene families associated with plant cell wall degradation and secondary metabolism in the genomes of grapevine trunk pathogens.</title>
        <authorList>
            <person name="Lawrence D.P."/>
            <person name="Travadon R."/>
            <person name="Rolshausen P.E."/>
            <person name="Baumgartner K."/>
        </authorList>
    </citation>
    <scope>NUCLEOTIDE SEQUENCE [LARGE SCALE GENOMIC DNA]</scope>
    <source>
        <strain evidence="6">DA912</strain>
    </source>
</reference>
<evidence type="ECO:0000259" key="5">
    <source>
        <dbReference type="PROSITE" id="PS51387"/>
    </source>
</evidence>
<dbReference type="STRING" id="1214573.A0A0G2FC30"/>
<accession>A0A0G2FC30</accession>
<protein>
    <submittedName>
        <fullName evidence="6">Putative fad binding domain-containing protein</fullName>
    </submittedName>
</protein>
<evidence type="ECO:0000256" key="1">
    <source>
        <dbReference type="ARBA" id="ARBA00005466"/>
    </source>
</evidence>
<keyword evidence="4" id="KW-0560">Oxidoreductase</keyword>
<comment type="similarity">
    <text evidence="1">Belongs to the oxygen-dependent FAD-linked oxidoreductase family.</text>
</comment>
<dbReference type="InterPro" id="IPR006094">
    <property type="entry name" value="Oxid_FAD_bind_N"/>
</dbReference>
<organism evidence="6 7">
    <name type="scientific">Diaporthe ampelina</name>
    <dbReference type="NCBI Taxonomy" id="1214573"/>
    <lineage>
        <taxon>Eukaryota</taxon>
        <taxon>Fungi</taxon>
        <taxon>Dikarya</taxon>
        <taxon>Ascomycota</taxon>
        <taxon>Pezizomycotina</taxon>
        <taxon>Sordariomycetes</taxon>
        <taxon>Sordariomycetidae</taxon>
        <taxon>Diaporthales</taxon>
        <taxon>Diaporthaceae</taxon>
        <taxon>Diaporthe</taxon>
    </lineage>
</organism>
<dbReference type="PROSITE" id="PS51387">
    <property type="entry name" value="FAD_PCMH"/>
    <property type="match status" value="1"/>
</dbReference>
<evidence type="ECO:0000256" key="4">
    <source>
        <dbReference type="ARBA" id="ARBA00023002"/>
    </source>
</evidence>
<dbReference type="PANTHER" id="PTHR42973">
    <property type="entry name" value="BINDING OXIDOREDUCTASE, PUTATIVE (AFU_ORTHOLOGUE AFUA_1G17690)-RELATED"/>
    <property type="match status" value="1"/>
</dbReference>
<dbReference type="Proteomes" id="UP000034680">
    <property type="component" value="Unassembled WGS sequence"/>
</dbReference>
<dbReference type="Pfam" id="PF08031">
    <property type="entry name" value="BBE"/>
    <property type="match status" value="1"/>
</dbReference>
<proteinExistence type="inferred from homology"/>
<evidence type="ECO:0000256" key="3">
    <source>
        <dbReference type="ARBA" id="ARBA00022827"/>
    </source>
</evidence>
<feature type="domain" description="FAD-binding PCMH-type" evidence="5">
    <location>
        <begin position="1"/>
        <end position="115"/>
    </location>
</feature>
<dbReference type="InterPro" id="IPR012951">
    <property type="entry name" value="BBE"/>
</dbReference>
<dbReference type="Pfam" id="PF01565">
    <property type="entry name" value="FAD_binding_4"/>
    <property type="match status" value="1"/>
</dbReference>
<dbReference type="Gene3D" id="3.30.465.10">
    <property type="match status" value="1"/>
</dbReference>
<dbReference type="Gene3D" id="3.40.462.20">
    <property type="match status" value="1"/>
</dbReference>
<name>A0A0G2FC30_9PEZI</name>
<dbReference type="GO" id="GO:0016491">
    <property type="term" value="F:oxidoreductase activity"/>
    <property type="evidence" value="ECO:0007669"/>
    <property type="project" value="UniProtKB-KW"/>
</dbReference>
<keyword evidence="7" id="KW-1185">Reference proteome</keyword>
<dbReference type="EMBL" id="LCUC01000335">
    <property type="protein sequence ID" value="KKY32192.1"/>
    <property type="molecule type" value="Genomic_DNA"/>
</dbReference>
<evidence type="ECO:0000313" key="6">
    <source>
        <dbReference type="EMBL" id="KKY32192.1"/>
    </source>
</evidence>
<sequence length="368" mass="39049">MKQVNLSGDKTTVELGMGLTWAEAYQELSKDGVNVVGGRVSGPGVGGLTLGGGFSWKTNQFGLTCDTVKTYNVVLPNGTITTASANTNTDLFFALKGGLNRFGIVTSIVYETHPQTPQVWAGQRVYTGDKADALLNATEVFSRTVTDPKAQVILTLEGLPVLALTPVVLMFYDGPDPGDSFAMFDGIIPVSSGTFKQPFASFVAAQATQLLQNNRGTSHTVSVSAVTLPLLDAIKTEVKSLTAQMALHSGSLVSGGVDPFLDYGQYATDSAFPHADSPLLVSLYCAWGLSIDDEFWIDSVKLSIANIKQVAIKEGIFKDSFTAYPNYAVGDTTAEELYGTENAARLRAIKSSVDPDGVMELAGGFSLQ</sequence>
<dbReference type="GO" id="GO:0071949">
    <property type="term" value="F:FAD binding"/>
    <property type="evidence" value="ECO:0007669"/>
    <property type="project" value="InterPro"/>
</dbReference>
<dbReference type="InterPro" id="IPR016166">
    <property type="entry name" value="FAD-bd_PCMH"/>
</dbReference>
<dbReference type="SUPFAM" id="SSF56176">
    <property type="entry name" value="FAD-binding/transporter-associated domain-like"/>
    <property type="match status" value="1"/>
</dbReference>
<dbReference type="InterPro" id="IPR036318">
    <property type="entry name" value="FAD-bd_PCMH-like_sf"/>
</dbReference>
<reference evidence="6 7" key="2">
    <citation type="submission" date="2015-05" db="EMBL/GenBank/DDBJ databases">
        <authorList>
            <person name="Morales-Cruz A."/>
            <person name="Amrine K.C."/>
            <person name="Cantu D."/>
        </authorList>
    </citation>
    <scope>NUCLEOTIDE SEQUENCE [LARGE SCALE GENOMIC DNA]</scope>
    <source>
        <strain evidence="6">DA912</strain>
    </source>
</reference>
<dbReference type="OrthoDB" id="2151789at2759"/>
<evidence type="ECO:0000256" key="2">
    <source>
        <dbReference type="ARBA" id="ARBA00022630"/>
    </source>
</evidence>
<keyword evidence="2" id="KW-0285">Flavoprotein</keyword>
<dbReference type="PANTHER" id="PTHR42973:SF13">
    <property type="entry name" value="FAD-BINDING PCMH-TYPE DOMAIN-CONTAINING PROTEIN"/>
    <property type="match status" value="1"/>
</dbReference>
<keyword evidence="3" id="KW-0274">FAD</keyword>
<gene>
    <name evidence="6" type="ORF">UCDDA912_g07868</name>
</gene>
<dbReference type="InterPro" id="IPR016169">
    <property type="entry name" value="FAD-bd_PCMH_sub2"/>
</dbReference>
<dbReference type="AlphaFoldDB" id="A0A0G2FC30"/>